<evidence type="ECO:0000259" key="3">
    <source>
        <dbReference type="Pfam" id="PF02016"/>
    </source>
</evidence>
<comment type="caution">
    <text evidence="5">The sequence shown here is derived from an EMBL/GenBank/DDBJ whole genome shotgun (WGS) entry which is preliminary data.</text>
</comment>
<dbReference type="CDD" id="cd07062">
    <property type="entry name" value="Peptidase_S66_mccF_like"/>
    <property type="match status" value="1"/>
</dbReference>
<keyword evidence="6" id="KW-1185">Reference proteome</keyword>
<sequence>MSSLFLKPKRLLRGDTIGVISPSSPVASFYPNRLKRGLHALDNMGFKVIVGQHAAQRTGHTAGSIKDRLEDFHNMIRNPDVKAIIATIGGYNSHQLLEELDYPLISENPKIIMGYSDITALLAGIHAKTNLITFMGPAIMPQFGEYGGLMEFTKKSLEKTLMSDQPIGMMNASIEWIEEHLKWDIEDTRPRETKLNPGIKVLKPGQAEGPILAANMGTLLLLSGTPYLPDFEGRILCLEDDESEQPSTIDRYLTQFRQMGIFEQISALLIGRFHPKVGFNQEDSLQELLKSVTRGYHFPVLYDADFGHTDPMMVLPNGVHARLHAVHEQHIHFSIEEAAVQ</sequence>
<dbReference type="Pfam" id="PF17676">
    <property type="entry name" value="Peptidase_S66C"/>
    <property type="match status" value="1"/>
</dbReference>
<dbReference type="PANTHER" id="PTHR30237:SF5">
    <property type="entry name" value="CARBOXYPEPTIDASE VC_A0337-RELATED"/>
    <property type="match status" value="1"/>
</dbReference>
<dbReference type="InterPro" id="IPR027478">
    <property type="entry name" value="LdcA_N"/>
</dbReference>
<dbReference type="Proteomes" id="UP001165962">
    <property type="component" value="Unassembled WGS sequence"/>
</dbReference>
<dbReference type="PANTHER" id="PTHR30237">
    <property type="entry name" value="MURAMOYLTETRAPEPTIDE CARBOXYPEPTIDASE"/>
    <property type="match status" value="1"/>
</dbReference>
<evidence type="ECO:0000313" key="6">
    <source>
        <dbReference type="Proteomes" id="UP001165962"/>
    </source>
</evidence>
<dbReference type="PIRSF" id="PIRSF028757">
    <property type="entry name" value="LD-carboxypeptidase"/>
    <property type="match status" value="1"/>
</dbReference>
<dbReference type="InterPro" id="IPR027461">
    <property type="entry name" value="Carboxypeptidase_A_C_sf"/>
</dbReference>
<gene>
    <name evidence="5" type="ORF">G9U52_26570</name>
</gene>
<dbReference type="InterPro" id="IPR029062">
    <property type="entry name" value="Class_I_gatase-like"/>
</dbReference>
<proteinExistence type="inferred from homology"/>
<feature type="domain" description="LD-carboxypeptidase C-terminal" evidence="4">
    <location>
        <begin position="208"/>
        <end position="323"/>
    </location>
</feature>
<dbReference type="SUPFAM" id="SSF141986">
    <property type="entry name" value="LD-carboxypeptidase A C-terminal domain-like"/>
    <property type="match status" value="1"/>
</dbReference>
<reference evidence="5" key="1">
    <citation type="submission" date="2020-03" db="EMBL/GenBank/DDBJ databases">
        <title>Draft sequencing of Paenibacilllus sp. S3N08.</title>
        <authorList>
            <person name="Kim D.-U."/>
        </authorList>
    </citation>
    <scope>NUCLEOTIDE SEQUENCE</scope>
    <source>
        <strain evidence="5">S3N08</strain>
    </source>
</reference>
<dbReference type="Gene3D" id="3.40.50.10740">
    <property type="entry name" value="Class I glutamine amidotransferase-like"/>
    <property type="match status" value="1"/>
</dbReference>
<evidence type="ECO:0000256" key="1">
    <source>
        <dbReference type="ARBA" id="ARBA00010233"/>
    </source>
</evidence>
<dbReference type="Pfam" id="PF02016">
    <property type="entry name" value="Peptidase_S66"/>
    <property type="match status" value="1"/>
</dbReference>
<organism evidence="5 6">
    <name type="scientific">Paenibacillus agricola</name>
    <dbReference type="NCBI Taxonomy" id="2716264"/>
    <lineage>
        <taxon>Bacteria</taxon>
        <taxon>Bacillati</taxon>
        <taxon>Bacillota</taxon>
        <taxon>Bacilli</taxon>
        <taxon>Bacillales</taxon>
        <taxon>Paenibacillaceae</taxon>
        <taxon>Paenibacillus</taxon>
    </lineage>
</organism>
<dbReference type="InterPro" id="IPR040449">
    <property type="entry name" value="Peptidase_S66_N"/>
</dbReference>
<evidence type="ECO:0000313" key="5">
    <source>
        <dbReference type="EMBL" id="NHN33381.1"/>
    </source>
</evidence>
<evidence type="ECO:0000256" key="2">
    <source>
        <dbReference type="ARBA" id="ARBA00022801"/>
    </source>
</evidence>
<dbReference type="SUPFAM" id="SSF52317">
    <property type="entry name" value="Class I glutamine amidotransferase-like"/>
    <property type="match status" value="1"/>
</dbReference>
<feature type="domain" description="LD-carboxypeptidase N-terminal" evidence="3">
    <location>
        <begin position="17"/>
        <end position="136"/>
    </location>
</feature>
<evidence type="ECO:0000259" key="4">
    <source>
        <dbReference type="Pfam" id="PF17676"/>
    </source>
</evidence>
<keyword evidence="2" id="KW-0378">Hydrolase</keyword>
<accession>A0ABX0JC80</accession>
<dbReference type="Gene3D" id="3.50.30.60">
    <property type="entry name" value="LD-carboxypeptidase A C-terminal domain-like"/>
    <property type="match status" value="1"/>
</dbReference>
<protein>
    <submittedName>
        <fullName evidence="5">LD-carboxypeptidase</fullName>
    </submittedName>
</protein>
<dbReference type="InterPro" id="IPR003507">
    <property type="entry name" value="S66_fam"/>
</dbReference>
<name>A0ABX0JC80_9BACL</name>
<dbReference type="EMBL" id="JAAOIW010000012">
    <property type="protein sequence ID" value="NHN33381.1"/>
    <property type="molecule type" value="Genomic_DNA"/>
</dbReference>
<dbReference type="InterPro" id="IPR040921">
    <property type="entry name" value="Peptidase_S66C"/>
</dbReference>
<dbReference type="RefSeq" id="WP_166153696.1">
    <property type="nucleotide sequence ID" value="NZ_JAAOIW010000012.1"/>
</dbReference>
<comment type="similarity">
    <text evidence="1">Belongs to the peptidase S66 family.</text>
</comment>